<evidence type="ECO:0000256" key="1">
    <source>
        <dbReference type="SAM" id="MobiDB-lite"/>
    </source>
</evidence>
<evidence type="ECO:0000313" key="2">
    <source>
        <dbReference type="EMBL" id="CBY21367.1"/>
    </source>
</evidence>
<dbReference type="AlphaFoldDB" id="E4WW64"/>
<feature type="compositionally biased region" description="Basic and acidic residues" evidence="1">
    <location>
        <begin position="145"/>
        <end position="159"/>
    </location>
</feature>
<evidence type="ECO:0000313" key="3">
    <source>
        <dbReference type="Proteomes" id="UP000001307"/>
    </source>
</evidence>
<feature type="compositionally biased region" description="Polar residues" evidence="1">
    <location>
        <begin position="85"/>
        <end position="101"/>
    </location>
</feature>
<protein>
    <submittedName>
        <fullName evidence="2">Uncharacterized protein</fullName>
    </submittedName>
</protein>
<gene>
    <name evidence="2" type="ORF">GSOID_T00009130001</name>
</gene>
<proteinExistence type="predicted"/>
<organism evidence="2">
    <name type="scientific">Oikopleura dioica</name>
    <name type="common">Tunicate</name>
    <dbReference type="NCBI Taxonomy" id="34765"/>
    <lineage>
        <taxon>Eukaryota</taxon>
        <taxon>Metazoa</taxon>
        <taxon>Chordata</taxon>
        <taxon>Tunicata</taxon>
        <taxon>Appendicularia</taxon>
        <taxon>Copelata</taxon>
        <taxon>Oikopleuridae</taxon>
        <taxon>Oikopleura</taxon>
    </lineage>
</organism>
<feature type="region of interest" description="Disordered" evidence="1">
    <location>
        <begin position="1"/>
        <end position="23"/>
    </location>
</feature>
<reference evidence="2" key="1">
    <citation type="journal article" date="2010" name="Science">
        <title>Plasticity of animal genome architecture unmasked by rapid evolution of a pelagic tunicate.</title>
        <authorList>
            <person name="Denoeud F."/>
            <person name="Henriet S."/>
            <person name="Mungpakdee S."/>
            <person name="Aury J.M."/>
            <person name="Da Silva C."/>
            <person name="Brinkmann H."/>
            <person name="Mikhaleva J."/>
            <person name="Olsen L.C."/>
            <person name="Jubin C."/>
            <person name="Canestro C."/>
            <person name="Bouquet J.M."/>
            <person name="Danks G."/>
            <person name="Poulain J."/>
            <person name="Campsteijn C."/>
            <person name="Adamski M."/>
            <person name="Cross I."/>
            <person name="Yadetie F."/>
            <person name="Muffato M."/>
            <person name="Louis A."/>
            <person name="Butcher S."/>
            <person name="Tsagkogeorga G."/>
            <person name="Konrad A."/>
            <person name="Singh S."/>
            <person name="Jensen M.F."/>
            <person name="Cong E.H."/>
            <person name="Eikeseth-Otteraa H."/>
            <person name="Noel B."/>
            <person name="Anthouard V."/>
            <person name="Porcel B.M."/>
            <person name="Kachouri-Lafond R."/>
            <person name="Nishino A."/>
            <person name="Ugolini M."/>
            <person name="Chourrout P."/>
            <person name="Nishida H."/>
            <person name="Aasland R."/>
            <person name="Huzurbazar S."/>
            <person name="Westhof E."/>
            <person name="Delsuc F."/>
            <person name="Lehrach H."/>
            <person name="Reinhardt R."/>
            <person name="Weissenbach J."/>
            <person name="Roy S.W."/>
            <person name="Artiguenave F."/>
            <person name="Postlethwait J.H."/>
            <person name="Manak J.R."/>
            <person name="Thompson E.M."/>
            <person name="Jaillon O."/>
            <person name="Du Pasquier L."/>
            <person name="Boudinot P."/>
            <person name="Liberles D.A."/>
            <person name="Volff J.N."/>
            <person name="Philippe H."/>
            <person name="Lenhard B."/>
            <person name="Roest Crollius H."/>
            <person name="Wincker P."/>
            <person name="Chourrout D."/>
        </authorList>
    </citation>
    <scope>NUCLEOTIDE SEQUENCE [LARGE SCALE GENOMIC DNA]</scope>
</reference>
<dbReference type="Proteomes" id="UP000001307">
    <property type="component" value="Unassembled WGS sequence"/>
</dbReference>
<dbReference type="EMBL" id="FN653017">
    <property type="protein sequence ID" value="CBY21367.1"/>
    <property type="molecule type" value="Genomic_DNA"/>
</dbReference>
<name>E4WW64_OIKDI</name>
<feature type="region of interest" description="Disordered" evidence="1">
    <location>
        <begin position="80"/>
        <end position="244"/>
    </location>
</feature>
<feature type="compositionally biased region" description="Polar residues" evidence="1">
    <location>
        <begin position="160"/>
        <end position="180"/>
    </location>
</feature>
<feature type="compositionally biased region" description="Basic and acidic residues" evidence="1">
    <location>
        <begin position="193"/>
        <end position="240"/>
    </location>
</feature>
<dbReference type="InParanoid" id="E4WW64"/>
<accession>E4WW64</accession>
<sequence length="326" mass="36190">MHVDTVDDTEVEGDKEFNADVKGEVLSSDAESLAPMDFRDAINMDESVLAGFQPQSQVALPEPESQNDDIIASKGEIYSLGAPADSSTQNTVPHKSSQPMRTPSLRLRNKSKPMKPISDLSGMNTSRVNHPGRITDTIFEETEENDKSNSQDLFAKETQADSQEPSQTESPCSPVNTTVPTDGIGGSQNATLESKEDSQKTPKSKWENRGAARDRVIEIGNERIKSARDLDLGSEKDHDPGSVNDRVLEIESLVAKETQRETEVVNATEKMTKRSIPPEVTKKILRRGARKASHFEGRNARIQLFGWKSLRSKKLRHMQRPLLEKL</sequence>
<feature type="compositionally biased region" description="Basic and acidic residues" evidence="1">
    <location>
        <begin position="12"/>
        <end position="23"/>
    </location>
</feature>
<feature type="compositionally biased region" description="Acidic residues" evidence="1">
    <location>
        <begin position="1"/>
        <end position="11"/>
    </location>
</feature>
<keyword evidence="3" id="KW-1185">Reference proteome</keyword>